<protein>
    <submittedName>
        <fullName evidence="3">Uncharacterized protein</fullName>
    </submittedName>
</protein>
<dbReference type="Proteomes" id="UP001501115">
    <property type="component" value="Unassembled WGS sequence"/>
</dbReference>
<gene>
    <name evidence="3" type="ORF">GCM10023086_06300</name>
</gene>
<evidence type="ECO:0000256" key="2">
    <source>
        <dbReference type="SAM" id="Phobius"/>
    </source>
</evidence>
<keyword evidence="2" id="KW-1133">Transmembrane helix</keyword>
<proteinExistence type="predicted"/>
<dbReference type="EMBL" id="BAABET010000001">
    <property type="protein sequence ID" value="GAA4294300.1"/>
    <property type="molecule type" value="Genomic_DNA"/>
</dbReference>
<evidence type="ECO:0000256" key="1">
    <source>
        <dbReference type="SAM" id="MobiDB-lite"/>
    </source>
</evidence>
<comment type="caution">
    <text evidence="3">The sequence shown here is derived from an EMBL/GenBank/DDBJ whole genome shotgun (WGS) entry which is preliminary data.</text>
</comment>
<keyword evidence="4" id="KW-1185">Reference proteome</keyword>
<sequence length="88" mass="9608">MFAAPVNEMGPAQIVAKHPEKATNRVPEAVQREAENNCKAEETTRWLPLYGIAFSLLALALFAAWDRWRRRRNGAQGNAGASTAPSSA</sequence>
<organism evidence="3 4">
    <name type="scientific">Streptomyces venetus</name>
    <dbReference type="NCBI Taxonomy" id="1701086"/>
    <lineage>
        <taxon>Bacteria</taxon>
        <taxon>Bacillati</taxon>
        <taxon>Actinomycetota</taxon>
        <taxon>Actinomycetes</taxon>
        <taxon>Kitasatosporales</taxon>
        <taxon>Streptomycetaceae</taxon>
        <taxon>Streptomyces</taxon>
    </lineage>
</organism>
<feature type="region of interest" description="Disordered" evidence="1">
    <location>
        <begin position="1"/>
        <end position="24"/>
    </location>
</feature>
<feature type="transmembrane region" description="Helical" evidence="2">
    <location>
        <begin position="46"/>
        <end position="65"/>
    </location>
</feature>
<evidence type="ECO:0000313" key="3">
    <source>
        <dbReference type="EMBL" id="GAA4294300.1"/>
    </source>
</evidence>
<keyword evidence="2" id="KW-0812">Transmembrane</keyword>
<evidence type="ECO:0000313" key="4">
    <source>
        <dbReference type="Proteomes" id="UP001501115"/>
    </source>
</evidence>
<keyword evidence="2" id="KW-0472">Membrane</keyword>
<accession>A0ABP8F3P3</accession>
<reference evidence="4" key="1">
    <citation type="journal article" date="2019" name="Int. J. Syst. Evol. Microbiol.">
        <title>The Global Catalogue of Microorganisms (GCM) 10K type strain sequencing project: providing services to taxonomists for standard genome sequencing and annotation.</title>
        <authorList>
            <consortium name="The Broad Institute Genomics Platform"/>
            <consortium name="The Broad Institute Genome Sequencing Center for Infectious Disease"/>
            <person name="Wu L."/>
            <person name="Ma J."/>
        </authorList>
    </citation>
    <scope>NUCLEOTIDE SEQUENCE [LARGE SCALE GENOMIC DNA]</scope>
    <source>
        <strain evidence="4">JCM 31290</strain>
    </source>
</reference>
<name>A0ABP8F3P3_9ACTN</name>